<gene>
    <name evidence="1" type="ORF">PLXY2_LOCUS9413</name>
</gene>
<evidence type="ECO:0000313" key="2">
    <source>
        <dbReference type="Proteomes" id="UP000653454"/>
    </source>
</evidence>
<keyword evidence="2" id="KW-1185">Reference proteome</keyword>
<dbReference type="AlphaFoldDB" id="A0A8S4FNR6"/>
<proteinExistence type="predicted"/>
<protein>
    <submittedName>
        <fullName evidence="1">(diamondback moth) hypothetical protein</fullName>
    </submittedName>
</protein>
<reference evidence="1" key="1">
    <citation type="submission" date="2020-11" db="EMBL/GenBank/DDBJ databases">
        <authorList>
            <person name="Whiteford S."/>
        </authorList>
    </citation>
    <scope>NUCLEOTIDE SEQUENCE</scope>
</reference>
<dbReference type="EMBL" id="CAJHNJ030000037">
    <property type="protein sequence ID" value="CAG9129097.1"/>
    <property type="molecule type" value="Genomic_DNA"/>
</dbReference>
<organism evidence="1 2">
    <name type="scientific">Plutella xylostella</name>
    <name type="common">Diamondback moth</name>
    <name type="synonym">Plutella maculipennis</name>
    <dbReference type="NCBI Taxonomy" id="51655"/>
    <lineage>
        <taxon>Eukaryota</taxon>
        <taxon>Metazoa</taxon>
        <taxon>Ecdysozoa</taxon>
        <taxon>Arthropoda</taxon>
        <taxon>Hexapoda</taxon>
        <taxon>Insecta</taxon>
        <taxon>Pterygota</taxon>
        <taxon>Neoptera</taxon>
        <taxon>Endopterygota</taxon>
        <taxon>Lepidoptera</taxon>
        <taxon>Glossata</taxon>
        <taxon>Ditrysia</taxon>
        <taxon>Yponomeutoidea</taxon>
        <taxon>Plutellidae</taxon>
        <taxon>Plutella</taxon>
    </lineage>
</organism>
<evidence type="ECO:0000313" key="1">
    <source>
        <dbReference type="EMBL" id="CAG9129097.1"/>
    </source>
</evidence>
<sequence length="94" mass="10464">MASPHRPITKKLINSPASCVDDSLRGVAALLPRLRLHPRHRVVTVKQKKKLINSPASCVDDTLRGVAALLPRLRLHPRHRVITVKQKVGDKAMN</sequence>
<name>A0A8S4FNR6_PLUXY</name>
<dbReference type="Proteomes" id="UP000653454">
    <property type="component" value="Unassembled WGS sequence"/>
</dbReference>
<accession>A0A8S4FNR6</accession>
<comment type="caution">
    <text evidence="1">The sequence shown here is derived from an EMBL/GenBank/DDBJ whole genome shotgun (WGS) entry which is preliminary data.</text>
</comment>